<keyword evidence="1" id="KW-1133">Transmembrane helix</keyword>
<evidence type="ECO:0008006" key="4">
    <source>
        <dbReference type="Google" id="ProtNLM"/>
    </source>
</evidence>
<accession>A0A3E4YKP3</accession>
<feature type="transmembrane region" description="Helical" evidence="1">
    <location>
        <begin position="75"/>
        <end position="92"/>
    </location>
</feature>
<sequence>MFNQISTLWTKANIFLMENGFVANAGVTGTDKVKKVINQVMELFPWIGLIFAVWGGMKIILALRNDGNPEAINGGARDLIVGIALILFKTLFGDTIVNFF</sequence>
<evidence type="ECO:0000313" key="2">
    <source>
        <dbReference type="EMBL" id="RGM75329.1"/>
    </source>
</evidence>
<protein>
    <recommendedName>
        <fullName evidence="4">Conjugal transfer protein</fullName>
    </recommendedName>
</protein>
<dbReference type="AlphaFoldDB" id="A0A3E4YKP3"/>
<keyword evidence="1" id="KW-0812">Transmembrane</keyword>
<organism evidence="2 3">
    <name type="scientific">Agathobacter rectalis</name>
    <dbReference type="NCBI Taxonomy" id="39491"/>
    <lineage>
        <taxon>Bacteria</taxon>
        <taxon>Bacillati</taxon>
        <taxon>Bacillota</taxon>
        <taxon>Clostridia</taxon>
        <taxon>Lachnospirales</taxon>
        <taxon>Lachnospiraceae</taxon>
        <taxon>Agathobacter</taxon>
    </lineage>
</organism>
<reference evidence="2 3" key="1">
    <citation type="submission" date="2018-08" db="EMBL/GenBank/DDBJ databases">
        <title>A genome reference for cultivated species of the human gut microbiota.</title>
        <authorList>
            <person name="Zou Y."/>
            <person name="Xue W."/>
            <person name="Luo G."/>
        </authorList>
    </citation>
    <scope>NUCLEOTIDE SEQUENCE [LARGE SCALE GENOMIC DNA]</scope>
    <source>
        <strain evidence="2 3">OM07-13</strain>
    </source>
</reference>
<feature type="transmembrane region" description="Helical" evidence="1">
    <location>
        <begin position="43"/>
        <end position="63"/>
    </location>
</feature>
<dbReference type="EMBL" id="QSTP01000001">
    <property type="protein sequence ID" value="RGM75329.1"/>
    <property type="molecule type" value="Genomic_DNA"/>
</dbReference>
<proteinExistence type="predicted"/>
<comment type="caution">
    <text evidence="2">The sequence shown here is derived from an EMBL/GenBank/DDBJ whole genome shotgun (WGS) entry which is preliminary data.</text>
</comment>
<dbReference type="Proteomes" id="UP000260758">
    <property type="component" value="Unassembled WGS sequence"/>
</dbReference>
<dbReference type="RefSeq" id="WP_117718087.1">
    <property type="nucleotide sequence ID" value="NZ_QSTP01000001.1"/>
</dbReference>
<gene>
    <name evidence="2" type="ORF">DXB99_01990</name>
</gene>
<evidence type="ECO:0000256" key="1">
    <source>
        <dbReference type="SAM" id="Phobius"/>
    </source>
</evidence>
<name>A0A3E4YKP3_9FIRM</name>
<keyword evidence="1" id="KW-0472">Membrane</keyword>
<evidence type="ECO:0000313" key="3">
    <source>
        <dbReference type="Proteomes" id="UP000260758"/>
    </source>
</evidence>